<protein>
    <submittedName>
        <fullName evidence="1">Uncharacterized protein</fullName>
    </submittedName>
</protein>
<dbReference type="AlphaFoldDB" id="A0AAD7M6Y0"/>
<evidence type="ECO:0000313" key="1">
    <source>
        <dbReference type="EMBL" id="KAJ7704062.1"/>
    </source>
</evidence>
<reference evidence="1" key="1">
    <citation type="submission" date="2023-03" db="EMBL/GenBank/DDBJ databases">
        <title>Massive genome expansion in bonnet fungi (Mycena s.s.) driven by repeated elements and novel gene families across ecological guilds.</title>
        <authorList>
            <consortium name="Lawrence Berkeley National Laboratory"/>
            <person name="Harder C.B."/>
            <person name="Miyauchi S."/>
            <person name="Viragh M."/>
            <person name="Kuo A."/>
            <person name="Thoen E."/>
            <person name="Andreopoulos B."/>
            <person name="Lu D."/>
            <person name="Skrede I."/>
            <person name="Drula E."/>
            <person name="Henrissat B."/>
            <person name="Morin E."/>
            <person name="Kohler A."/>
            <person name="Barry K."/>
            <person name="LaButti K."/>
            <person name="Morin E."/>
            <person name="Salamov A."/>
            <person name="Lipzen A."/>
            <person name="Mereny Z."/>
            <person name="Hegedus B."/>
            <person name="Baldrian P."/>
            <person name="Stursova M."/>
            <person name="Weitz H."/>
            <person name="Taylor A."/>
            <person name="Grigoriev I.V."/>
            <person name="Nagy L.G."/>
            <person name="Martin F."/>
            <person name="Kauserud H."/>
        </authorList>
    </citation>
    <scope>NUCLEOTIDE SEQUENCE</scope>
    <source>
        <strain evidence="1">CBHHK067</strain>
    </source>
</reference>
<dbReference type="EMBL" id="JARKIE010000011">
    <property type="protein sequence ID" value="KAJ7704062.1"/>
    <property type="molecule type" value="Genomic_DNA"/>
</dbReference>
<gene>
    <name evidence="1" type="ORF">B0H17DRAFT_1127081</name>
</gene>
<comment type="caution">
    <text evidence="1">The sequence shown here is derived from an EMBL/GenBank/DDBJ whole genome shotgun (WGS) entry which is preliminary data.</text>
</comment>
<dbReference type="Proteomes" id="UP001221757">
    <property type="component" value="Unassembled WGS sequence"/>
</dbReference>
<accession>A0AAD7M6Y0</accession>
<sequence length="116" mass="12725">MCARDTLSALRTSVLFAALAMVPGNTSRFNNLSLASMSLMIDLARHYGPTQRLAWLKDTLATTEEILEGAKLDCAAKSASRFLMKFWVKSWNDMGLGLSEAVAEPLGKDDILQQLC</sequence>
<name>A0AAD7M6Y0_MYCRO</name>
<evidence type="ECO:0000313" key="2">
    <source>
        <dbReference type="Proteomes" id="UP001221757"/>
    </source>
</evidence>
<organism evidence="1 2">
    <name type="scientific">Mycena rosella</name>
    <name type="common">Pink bonnet</name>
    <name type="synonym">Agaricus rosellus</name>
    <dbReference type="NCBI Taxonomy" id="1033263"/>
    <lineage>
        <taxon>Eukaryota</taxon>
        <taxon>Fungi</taxon>
        <taxon>Dikarya</taxon>
        <taxon>Basidiomycota</taxon>
        <taxon>Agaricomycotina</taxon>
        <taxon>Agaricomycetes</taxon>
        <taxon>Agaricomycetidae</taxon>
        <taxon>Agaricales</taxon>
        <taxon>Marasmiineae</taxon>
        <taxon>Mycenaceae</taxon>
        <taxon>Mycena</taxon>
    </lineage>
</organism>
<proteinExistence type="predicted"/>
<keyword evidence="2" id="KW-1185">Reference proteome</keyword>